<comment type="caution">
    <text evidence="1">The sequence shown here is derived from an EMBL/GenBank/DDBJ whole genome shotgun (WGS) entry which is preliminary data.</text>
</comment>
<dbReference type="OrthoDB" id="7862966at2"/>
<organism evidence="1 2">
    <name type="scientific">Shimia litoralis</name>
    <dbReference type="NCBI Taxonomy" id="420403"/>
    <lineage>
        <taxon>Bacteria</taxon>
        <taxon>Pseudomonadati</taxon>
        <taxon>Pseudomonadota</taxon>
        <taxon>Alphaproteobacteria</taxon>
        <taxon>Rhodobacterales</taxon>
        <taxon>Roseobacteraceae</taxon>
    </lineage>
</organism>
<name>A0A4U7N9K8_9RHOB</name>
<dbReference type="Proteomes" id="UP000306575">
    <property type="component" value="Unassembled WGS sequence"/>
</dbReference>
<sequence length="156" mass="16855">MTNVEASKVFFGVVLARLQNSFPAAVHLKLDDLWPDFEILAAGSGLSVKDGKRSSRQVPIGEVAQNDQLKVHYMKLMLGWMKADGFIHSDPTSDFPYDYVLSSKSLAILGQPFGEGKTTLGAALSQATGRIGEAVQNEIISQIADKVFDAAQGWLG</sequence>
<proteinExistence type="predicted"/>
<accession>A0A4U7N9K8</accession>
<protein>
    <submittedName>
        <fullName evidence="1">Uncharacterized protein</fullName>
    </submittedName>
</protein>
<reference evidence="1 2" key="1">
    <citation type="submission" date="2019-04" db="EMBL/GenBank/DDBJ databases">
        <title>Genome sequence of Pelagicola litoralis CL-ES2.</title>
        <authorList>
            <person name="Cao J."/>
        </authorList>
    </citation>
    <scope>NUCLEOTIDE SEQUENCE [LARGE SCALE GENOMIC DNA]</scope>
    <source>
        <strain evidence="1 2">CL-ES2</strain>
    </source>
</reference>
<dbReference type="RefSeq" id="WP_138014434.1">
    <property type="nucleotide sequence ID" value="NZ_SULI01000001.1"/>
</dbReference>
<keyword evidence="2" id="KW-1185">Reference proteome</keyword>
<evidence type="ECO:0000313" key="2">
    <source>
        <dbReference type="Proteomes" id="UP000306575"/>
    </source>
</evidence>
<gene>
    <name evidence="1" type="ORF">FAP39_00665</name>
</gene>
<evidence type="ECO:0000313" key="1">
    <source>
        <dbReference type="EMBL" id="TKZ22417.1"/>
    </source>
</evidence>
<dbReference type="AlphaFoldDB" id="A0A4U7N9K8"/>
<dbReference type="EMBL" id="SULI01000001">
    <property type="protein sequence ID" value="TKZ22417.1"/>
    <property type="molecule type" value="Genomic_DNA"/>
</dbReference>